<evidence type="ECO:0000256" key="10">
    <source>
        <dbReference type="ARBA" id="ARBA00023180"/>
    </source>
</evidence>
<comment type="caution">
    <text evidence="13">The sequence shown here is derived from an EMBL/GenBank/DDBJ whole genome shotgun (WGS) entry which is preliminary data.</text>
</comment>
<dbReference type="GO" id="GO:0006506">
    <property type="term" value="P:GPI anchor biosynthetic process"/>
    <property type="evidence" value="ECO:0007669"/>
    <property type="project" value="UniProtKB-UniPathway"/>
</dbReference>
<keyword evidence="7" id="KW-0256">Endoplasmic reticulum</keyword>
<sequence>MTRDARTIRAPFLAALALIGTLLVWHLVGLVLFTSGFLLQRVELTRTSSCTTPPSATWSIPTPPRGAVEGQAEALRAWDAALTDAQECTLPPRFRRAVVWIVDALRYDFLAQATPGTSPAPDAYMHNILQTPFQVTQHQPRSSFLAHFVAHPPTTTLQRLKGLTTGSLPTFIEAGANFGGAGRVQEDTWIAQVRGHPAAKNLSFVGDDTWQMVFADLFDEVVPYSSFNVEDLDTVDAGVQAHFQERLQRDDWTLLIAHSLGVDHVGHRFGPSHARMPPKLSQMDDMVQMVLNTLQDDTLFVLLGDHGMDATGDHGGDSELEIGSALWMHANKPFEATASRWSRPAKMNDLTLDPDVQTLLSIGTPTPSFQPFSTLPLAPFEHGHRSLPQIDLVPTMSLLMGVPIPFNNLGAIIPEIFTSQASPLGASDSRLLRALRINARQVKTYLDEYVQHATDLQPFAHEWANAWATALQAEAAFATHPSADTAQAAAGAYLLFIRLALDRAQSVWATFEYARIALGLAVLFTAWIVTWQWWRASTVEATVALARRATRGCVRGSAVGVPLGLVARYVVGVSWLEGVAACTALATIVATCFTRSAVQVPCTTPRVSTIVACLVLGVHAMLFASNSFTMWEDRITLALVAAILLVRAIQGLGAPLPRWQQRMPLLALGALILLRVAGMSRVCREEQAPYCQPSFYARSTSTMFADNPAYALSGPATNSKYAIGMAYLVAFGTADALRRLLMPSQAHLGSSATLLQWFIRPAMLGAAGYWLADWVQGWEQWDDATRDSFFTLKVWVARLVFLVLGGGMVYWVLSPLSLSVLREPSANGGQPRVMILGFGNTFGSAFLGALTIVYAWLFLVSQPMGQLALTACLVSLVLLAELGDHERDAQVLLNAKVKEASSQTEAQPQAEAPSNESAAKPTRQAPTLLEVACIMLLGFVAFFATGHQATLSAIQWRVAFVGMRSVTYPWSPLFVTLNAFGPLAFLPVLGVALLTLWNMAPHRVTADAPHPIPMRLIKEVLHGLLGALAYMSTLSLSTAVWALFFRRHLMLFKIWVPRFMTAALGLFCADLSALLAIGCVWILARHVHKVFGTTFT</sequence>
<dbReference type="VEuPathDB" id="FungiDB:Malapachy_0682"/>
<accession>A0A0M9VPI6</accession>
<feature type="region of interest" description="Disordered" evidence="11">
    <location>
        <begin position="902"/>
        <end position="921"/>
    </location>
</feature>
<feature type="transmembrane region" description="Helical" evidence="12">
    <location>
        <begin position="1064"/>
        <end position="1084"/>
    </location>
</feature>
<dbReference type="GO" id="GO:0005789">
    <property type="term" value="C:endoplasmic reticulum membrane"/>
    <property type="evidence" value="ECO:0007669"/>
    <property type="project" value="UniProtKB-SubCell"/>
</dbReference>
<evidence type="ECO:0000313" key="13">
    <source>
        <dbReference type="EMBL" id="KOS14483.1"/>
    </source>
</evidence>
<feature type="transmembrane region" description="Helical" evidence="12">
    <location>
        <begin position="1020"/>
        <end position="1044"/>
    </location>
</feature>
<evidence type="ECO:0000256" key="1">
    <source>
        <dbReference type="ARBA" id="ARBA00004477"/>
    </source>
</evidence>
<feature type="transmembrane region" description="Helical" evidence="12">
    <location>
        <begin position="610"/>
        <end position="629"/>
    </location>
</feature>
<evidence type="ECO:0000313" key="14">
    <source>
        <dbReference type="Proteomes" id="UP000037751"/>
    </source>
</evidence>
<keyword evidence="8 12" id="KW-1133">Transmembrane helix</keyword>
<dbReference type="EMBL" id="LGAV01000003">
    <property type="protein sequence ID" value="KOS14483.1"/>
    <property type="molecule type" value="Genomic_DNA"/>
</dbReference>
<dbReference type="SUPFAM" id="SSF53649">
    <property type="entry name" value="Alkaline phosphatase-like"/>
    <property type="match status" value="1"/>
</dbReference>
<comment type="similarity">
    <text evidence="3">Belongs to the PIGG/PIGN/PIGO family. PIGO subfamily.</text>
</comment>
<dbReference type="InterPro" id="IPR037675">
    <property type="entry name" value="PIG-O_N"/>
</dbReference>
<evidence type="ECO:0000256" key="5">
    <source>
        <dbReference type="ARBA" id="ARBA00022679"/>
    </source>
</evidence>
<dbReference type="PANTHER" id="PTHR23071:SF1">
    <property type="entry name" value="GPI ETHANOLAMINE PHOSPHATE TRANSFERASE 3"/>
    <property type="match status" value="1"/>
</dbReference>
<organism evidence="13 14">
    <name type="scientific">Malassezia pachydermatis</name>
    <dbReference type="NCBI Taxonomy" id="77020"/>
    <lineage>
        <taxon>Eukaryota</taxon>
        <taxon>Fungi</taxon>
        <taxon>Dikarya</taxon>
        <taxon>Basidiomycota</taxon>
        <taxon>Ustilaginomycotina</taxon>
        <taxon>Malasseziomycetes</taxon>
        <taxon>Malasseziales</taxon>
        <taxon>Malasseziaceae</taxon>
        <taxon>Malassezia</taxon>
    </lineage>
</organism>
<dbReference type="Gene3D" id="3.40.720.10">
    <property type="entry name" value="Alkaline Phosphatase, subunit A"/>
    <property type="match status" value="1"/>
</dbReference>
<dbReference type="AlphaFoldDB" id="A0A0M9VPI6"/>
<dbReference type="STRING" id="77020.A0A0M9VPI6"/>
<dbReference type="InterPro" id="IPR002591">
    <property type="entry name" value="Phosphodiest/P_Trfase"/>
</dbReference>
<dbReference type="InterPro" id="IPR039524">
    <property type="entry name" value="PIGO/GPI13"/>
</dbReference>
<feature type="transmembrane region" description="Helical" evidence="12">
    <location>
        <begin position="513"/>
        <end position="534"/>
    </location>
</feature>
<dbReference type="Proteomes" id="UP000037751">
    <property type="component" value="Unassembled WGS sequence"/>
</dbReference>
<keyword evidence="5" id="KW-0808">Transferase</keyword>
<dbReference type="UniPathway" id="UPA00196"/>
<feature type="transmembrane region" description="Helical" evidence="12">
    <location>
        <begin position="928"/>
        <end position="950"/>
    </location>
</feature>
<keyword evidence="6 12" id="KW-0812">Transmembrane</keyword>
<dbReference type="RefSeq" id="XP_017992115.1">
    <property type="nucleotide sequence ID" value="XM_018135197.1"/>
</dbReference>
<protein>
    <submittedName>
        <fullName evidence="13">Gpi13-protein involved in glycosylphosphatidylinositol biosynthesis</fullName>
    </submittedName>
</protein>
<reference evidence="13 14" key="1">
    <citation type="submission" date="2015-07" db="EMBL/GenBank/DDBJ databases">
        <title>Draft Genome Sequence of Malassezia furfur CBS1878 and Malassezia pachydermatis CBS1879.</title>
        <authorList>
            <person name="Triana S."/>
            <person name="Ohm R."/>
            <person name="Gonzalez A."/>
            <person name="DeCock H."/>
            <person name="Restrepo S."/>
            <person name="Celis A."/>
        </authorList>
    </citation>
    <scope>NUCLEOTIDE SEQUENCE [LARGE SCALE GENOMIC DNA]</scope>
    <source>
        <strain evidence="13 14">CBS 1879</strain>
    </source>
</reference>
<feature type="transmembrane region" description="Helical" evidence="12">
    <location>
        <begin position="578"/>
        <end position="598"/>
    </location>
</feature>
<feature type="transmembrane region" description="Helical" evidence="12">
    <location>
        <begin position="970"/>
        <end position="999"/>
    </location>
</feature>
<dbReference type="PANTHER" id="PTHR23071">
    <property type="entry name" value="PHOSPHATIDYLINOSITOL GLYCAN"/>
    <property type="match status" value="1"/>
</dbReference>
<keyword evidence="4" id="KW-0337">GPI-anchor biosynthesis</keyword>
<feature type="transmembrane region" description="Helical" evidence="12">
    <location>
        <begin position="12"/>
        <end position="39"/>
    </location>
</feature>
<evidence type="ECO:0000256" key="7">
    <source>
        <dbReference type="ARBA" id="ARBA00022824"/>
    </source>
</evidence>
<evidence type="ECO:0000256" key="4">
    <source>
        <dbReference type="ARBA" id="ARBA00022502"/>
    </source>
</evidence>
<comment type="pathway">
    <text evidence="2">Glycolipid biosynthesis; glycosylphosphatidylinositol-anchor biosynthesis.</text>
</comment>
<evidence type="ECO:0000256" key="12">
    <source>
        <dbReference type="SAM" id="Phobius"/>
    </source>
</evidence>
<dbReference type="Pfam" id="PF01663">
    <property type="entry name" value="Phosphodiest"/>
    <property type="match status" value="1"/>
</dbReference>
<keyword evidence="9 12" id="KW-0472">Membrane</keyword>
<evidence type="ECO:0000256" key="8">
    <source>
        <dbReference type="ARBA" id="ARBA00022989"/>
    </source>
</evidence>
<proteinExistence type="inferred from homology"/>
<feature type="compositionally biased region" description="Polar residues" evidence="11">
    <location>
        <begin position="902"/>
        <end position="917"/>
    </location>
</feature>
<feature type="transmembrane region" description="Helical" evidence="12">
    <location>
        <begin position="792"/>
        <end position="813"/>
    </location>
</feature>
<dbReference type="CDD" id="cd16023">
    <property type="entry name" value="GPI_EPT_3"/>
    <property type="match status" value="1"/>
</dbReference>
<evidence type="ECO:0000256" key="3">
    <source>
        <dbReference type="ARBA" id="ARBA00008695"/>
    </source>
</evidence>
<dbReference type="OrthoDB" id="272139at2759"/>
<evidence type="ECO:0000256" key="11">
    <source>
        <dbReference type="SAM" id="MobiDB-lite"/>
    </source>
</evidence>
<gene>
    <name evidence="13" type="ORF">Malapachy_0682</name>
</gene>
<evidence type="ECO:0000256" key="6">
    <source>
        <dbReference type="ARBA" id="ARBA00022692"/>
    </source>
</evidence>
<feature type="transmembrane region" description="Helical" evidence="12">
    <location>
        <begin position="833"/>
        <end position="857"/>
    </location>
</feature>
<feature type="transmembrane region" description="Helical" evidence="12">
    <location>
        <begin position="635"/>
        <end position="656"/>
    </location>
</feature>
<dbReference type="GO" id="GO:0051377">
    <property type="term" value="F:mannose-ethanolamine phosphotransferase activity"/>
    <property type="evidence" value="ECO:0007669"/>
    <property type="project" value="InterPro"/>
</dbReference>
<dbReference type="InterPro" id="IPR017850">
    <property type="entry name" value="Alkaline_phosphatase_core_sf"/>
</dbReference>
<name>A0A0M9VPI6_9BASI</name>
<keyword evidence="14" id="KW-1185">Reference proteome</keyword>
<dbReference type="GeneID" id="28727072"/>
<evidence type="ECO:0000256" key="9">
    <source>
        <dbReference type="ARBA" id="ARBA00023136"/>
    </source>
</evidence>
<keyword evidence="10" id="KW-0325">Glycoprotein</keyword>
<comment type="subcellular location">
    <subcellularLocation>
        <location evidence="1">Endoplasmic reticulum membrane</location>
        <topology evidence="1">Multi-pass membrane protein</topology>
    </subcellularLocation>
</comment>
<evidence type="ECO:0000256" key="2">
    <source>
        <dbReference type="ARBA" id="ARBA00004687"/>
    </source>
</evidence>